<evidence type="ECO:0000313" key="2">
    <source>
        <dbReference type="EMBL" id="CDP12663.1"/>
    </source>
</evidence>
<feature type="region of interest" description="Disordered" evidence="1">
    <location>
        <begin position="379"/>
        <end position="403"/>
    </location>
</feature>
<dbReference type="AlphaFoldDB" id="A0A068UYF9"/>
<feature type="compositionally biased region" description="Polar residues" evidence="1">
    <location>
        <begin position="453"/>
        <end position="472"/>
    </location>
</feature>
<feature type="region of interest" description="Disordered" evidence="1">
    <location>
        <begin position="437"/>
        <end position="472"/>
    </location>
</feature>
<evidence type="ECO:0000256" key="1">
    <source>
        <dbReference type="SAM" id="MobiDB-lite"/>
    </source>
</evidence>
<keyword evidence="3" id="KW-1185">Reference proteome</keyword>
<gene>
    <name evidence="2" type="ORF">GSCOC_T00036380001</name>
</gene>
<feature type="compositionally biased region" description="Polar residues" evidence="1">
    <location>
        <begin position="381"/>
        <end position="401"/>
    </location>
</feature>
<protein>
    <submittedName>
        <fullName evidence="2">Uncharacterized protein</fullName>
    </submittedName>
</protein>
<proteinExistence type="predicted"/>
<dbReference type="EMBL" id="HG739153">
    <property type="protein sequence ID" value="CDP12663.1"/>
    <property type="molecule type" value="Genomic_DNA"/>
</dbReference>
<feature type="compositionally biased region" description="Low complexity" evidence="1">
    <location>
        <begin position="228"/>
        <end position="260"/>
    </location>
</feature>
<dbReference type="OrthoDB" id="1929779at2759"/>
<feature type="compositionally biased region" description="Low complexity" evidence="1">
    <location>
        <begin position="193"/>
        <end position="214"/>
    </location>
</feature>
<feature type="compositionally biased region" description="Low complexity" evidence="1">
    <location>
        <begin position="131"/>
        <end position="145"/>
    </location>
</feature>
<sequence>MQASVQCRPQDRSLGMVMKEIEGDLATFLEMRKREKERNGLFLIENNDGFDHSAASNPDNSVVSDAIFIETTQTTPADNFFAAVSNKSDYDWLVASPDTPSLPLPELEPENLPDEPSSANTTSAQLITSTSKHSSASRNKRSSLSEGQKPTASRSATPTRKSGLLSASKPLRSSTPTSRGVAASAKPVVPIVRSSTPTRATARSSTPTLSLRSASKSESRSARPTCKASTPSSATSMSAAGRSSSVTKTVPTTVKSSKTSCGTTPPVKSQPKKTAEKAVFSSNTPPNLRMAVPKRPSSASRGRLTASSYLLSSSDSIAGRPRQKSCSPSRGRVNDGAFNHEITIFPKSRGYSNCNDSVNPVLIGTKMVERVVNMRKLAPSKHNNYESQDNSSGKPSLSIGNSGFGRSLSKKSLDMAIRHMDIRGISGNLKTIVTSLPASKSGSTKSRTTSLSDSPLATCSTASSEPSVNNVANVLDGSDIDVNDIGCERESLPPTS</sequence>
<evidence type="ECO:0000313" key="3">
    <source>
        <dbReference type="Proteomes" id="UP000295252"/>
    </source>
</evidence>
<feature type="compositionally biased region" description="Polar residues" evidence="1">
    <location>
        <begin position="146"/>
        <end position="160"/>
    </location>
</feature>
<dbReference type="GO" id="GO:0043622">
    <property type="term" value="P:cortical microtubule organization"/>
    <property type="evidence" value="ECO:0007669"/>
    <property type="project" value="TreeGrafter"/>
</dbReference>
<dbReference type="STRING" id="49390.A0A068UYF9"/>
<dbReference type="InParanoid" id="A0A068UYF9"/>
<feature type="region of interest" description="Disordered" evidence="1">
    <location>
        <begin position="101"/>
        <end position="303"/>
    </location>
</feature>
<reference evidence="3" key="1">
    <citation type="journal article" date="2014" name="Science">
        <title>The coffee genome provides insight into the convergent evolution of caffeine biosynthesis.</title>
        <authorList>
            <person name="Denoeud F."/>
            <person name="Carretero-Paulet L."/>
            <person name="Dereeper A."/>
            <person name="Droc G."/>
            <person name="Guyot R."/>
            <person name="Pietrella M."/>
            <person name="Zheng C."/>
            <person name="Alberti A."/>
            <person name="Anthony F."/>
            <person name="Aprea G."/>
            <person name="Aury J.M."/>
            <person name="Bento P."/>
            <person name="Bernard M."/>
            <person name="Bocs S."/>
            <person name="Campa C."/>
            <person name="Cenci A."/>
            <person name="Combes M.C."/>
            <person name="Crouzillat D."/>
            <person name="Da Silva C."/>
            <person name="Daddiego L."/>
            <person name="De Bellis F."/>
            <person name="Dussert S."/>
            <person name="Garsmeur O."/>
            <person name="Gayraud T."/>
            <person name="Guignon V."/>
            <person name="Jahn K."/>
            <person name="Jamilloux V."/>
            <person name="Joet T."/>
            <person name="Labadie K."/>
            <person name="Lan T."/>
            <person name="Leclercq J."/>
            <person name="Lepelley M."/>
            <person name="Leroy T."/>
            <person name="Li L.T."/>
            <person name="Librado P."/>
            <person name="Lopez L."/>
            <person name="Munoz A."/>
            <person name="Noel B."/>
            <person name="Pallavicini A."/>
            <person name="Perrotta G."/>
            <person name="Poncet V."/>
            <person name="Pot D."/>
            <person name="Priyono X."/>
            <person name="Rigoreau M."/>
            <person name="Rouard M."/>
            <person name="Rozas J."/>
            <person name="Tranchant-Dubreuil C."/>
            <person name="VanBuren R."/>
            <person name="Zhang Q."/>
            <person name="Andrade A.C."/>
            <person name="Argout X."/>
            <person name="Bertrand B."/>
            <person name="de Kochko A."/>
            <person name="Graziosi G."/>
            <person name="Henry R.J."/>
            <person name="Jayarama X."/>
            <person name="Ming R."/>
            <person name="Nagai C."/>
            <person name="Rounsley S."/>
            <person name="Sankoff D."/>
            <person name="Giuliano G."/>
            <person name="Albert V.A."/>
            <person name="Wincker P."/>
            <person name="Lashermes P."/>
        </authorList>
    </citation>
    <scope>NUCLEOTIDE SEQUENCE [LARGE SCALE GENOMIC DNA]</scope>
    <source>
        <strain evidence="3">cv. DH200-94</strain>
    </source>
</reference>
<organism evidence="2 3">
    <name type="scientific">Coffea canephora</name>
    <name type="common">Robusta coffee</name>
    <dbReference type="NCBI Taxonomy" id="49390"/>
    <lineage>
        <taxon>Eukaryota</taxon>
        <taxon>Viridiplantae</taxon>
        <taxon>Streptophyta</taxon>
        <taxon>Embryophyta</taxon>
        <taxon>Tracheophyta</taxon>
        <taxon>Spermatophyta</taxon>
        <taxon>Magnoliopsida</taxon>
        <taxon>eudicotyledons</taxon>
        <taxon>Gunneridae</taxon>
        <taxon>Pentapetalae</taxon>
        <taxon>asterids</taxon>
        <taxon>lamiids</taxon>
        <taxon>Gentianales</taxon>
        <taxon>Rubiaceae</taxon>
        <taxon>Ixoroideae</taxon>
        <taxon>Gardenieae complex</taxon>
        <taxon>Bertiereae - Coffeeae clade</taxon>
        <taxon>Coffeeae</taxon>
        <taxon>Coffea</taxon>
    </lineage>
</organism>
<dbReference type="PANTHER" id="PTHR31949">
    <property type="entry name" value="GASTRIC MUCIN-LIKE PROTEIN"/>
    <property type="match status" value="1"/>
</dbReference>
<dbReference type="Proteomes" id="UP000295252">
    <property type="component" value="Chromosome VIII"/>
</dbReference>
<dbReference type="PhylomeDB" id="A0A068UYF9"/>
<dbReference type="OMA" id="INWSEPE"/>
<feature type="compositionally biased region" description="Polar residues" evidence="1">
    <location>
        <begin position="119"/>
        <end position="130"/>
    </location>
</feature>
<feature type="compositionally biased region" description="Low complexity" evidence="1">
    <location>
        <begin position="439"/>
        <end position="452"/>
    </location>
</feature>
<accession>A0A068UYF9</accession>
<dbReference type="PANTHER" id="PTHR31949:SF15">
    <property type="entry name" value="ENDOCHITINASE A-LIKE ISOFORM X1"/>
    <property type="match status" value="1"/>
</dbReference>
<dbReference type="Gramene" id="CDP12663">
    <property type="protein sequence ID" value="CDP12663"/>
    <property type="gene ID" value="GSCOC_T00036380001"/>
</dbReference>
<dbReference type="GO" id="GO:0055028">
    <property type="term" value="C:cortical microtubule"/>
    <property type="evidence" value="ECO:0007669"/>
    <property type="project" value="TreeGrafter"/>
</dbReference>
<name>A0A068UYF9_COFCA</name>